<dbReference type="Proteomes" id="UP001175001">
    <property type="component" value="Unassembled WGS sequence"/>
</dbReference>
<feature type="compositionally biased region" description="Low complexity" evidence="1">
    <location>
        <begin position="120"/>
        <end position="138"/>
    </location>
</feature>
<comment type="caution">
    <text evidence="3">The sequence shown here is derived from an EMBL/GenBank/DDBJ whole genome shotgun (WGS) entry which is preliminary data.</text>
</comment>
<dbReference type="EMBL" id="JAUJDW010000046">
    <property type="protein sequence ID" value="KAK0647661.1"/>
    <property type="molecule type" value="Genomic_DNA"/>
</dbReference>
<feature type="region of interest" description="Disordered" evidence="1">
    <location>
        <begin position="609"/>
        <end position="691"/>
    </location>
</feature>
<sequence length="691" mass="70106">MENPAKRRRTDRGQSRIHAADRAANGFGRMQIMKETVVECSPTPTPAPHIDEPLLLRERRGDHRKLGVRHRLIHRQEIDPEEASVTIVTVVRQIDQNGSTVGVRTMSSVVAASSAGLPISSTPTSSSTSSEPLTTTASFPQVPSVPAFPSDLTVPSVPPYPFNSQSTPPHIVFIHCNAADADLFYLDITEHAVVVFFFLGCSQHADLFPFGTGWYADFFFGSSCTSSASASPSTSSSTTEDIPVGAATVGESSTESASSSPTGATSSPTSEPTSSTTSEASSSPTGGATSSPLGAASSSNTSEETSSPTATASSSPTNEATSSPTGETSSPANGSSSPVAATSSPSATESATSSPSNTEPTTTNLSSISETLSASSSFSSSEISSSTSSSESSSTSSAASSTESTILFGGSPSATGGGSTSTSGANSSSDNDGGSGTPTAKLVGGIVGGLAGLAVLLIIALILLKWYKQKQKSAQTQRLVGPGGAGAEDPFADPVSPGGAGGAGQTMSQRSSAFPVAGLLGRFAGSKEYGPPEPPQERGFQRISGRKLPSAFSPGMSSEDPFDDDNATNDTFSGSFYRDSQGFYGGHGTHTPPMSPGAAAALTGAGLGAVAEGSEPRRPGTGKETVETIRPSPARTPVVHQGPMGQHTSMLWGSGGSLSPDSPVRPSSRGTLGRSHPSHDGSRGSRFTEDV</sequence>
<feature type="compositionally biased region" description="Low complexity" evidence="1">
    <location>
        <begin position="250"/>
        <end position="325"/>
    </location>
</feature>
<accession>A0AA40CQL4</accession>
<feature type="region of interest" description="Disordered" evidence="1">
    <location>
        <begin position="117"/>
        <end position="138"/>
    </location>
</feature>
<feature type="transmembrane region" description="Helical" evidence="2">
    <location>
        <begin position="442"/>
        <end position="464"/>
    </location>
</feature>
<dbReference type="AlphaFoldDB" id="A0AA40CQL4"/>
<keyword evidence="2" id="KW-1133">Transmembrane helix</keyword>
<keyword evidence="2" id="KW-0812">Transmembrane</keyword>
<protein>
    <submittedName>
        <fullName evidence="3">Uncharacterized protein</fullName>
    </submittedName>
</protein>
<feature type="region of interest" description="Disordered" evidence="1">
    <location>
        <begin position="546"/>
        <end position="574"/>
    </location>
</feature>
<reference evidence="3" key="1">
    <citation type="submission" date="2023-06" db="EMBL/GenBank/DDBJ databases">
        <title>Multi-omics analyses reveal the molecular pathogenesis toolkit of Lasiodiplodia hormozganensis, a cross-kingdom pathogen.</title>
        <authorList>
            <person name="Felix C."/>
            <person name="Meneses R."/>
            <person name="Goncalves M.F.M."/>
            <person name="Tilleman L."/>
            <person name="Duarte A.S."/>
            <person name="Jorrin-Novo J.V."/>
            <person name="Van De Peer Y."/>
            <person name="Deforce D."/>
            <person name="Van Nieuwerburgh F."/>
            <person name="Esteves A.C."/>
            <person name="Alves A."/>
        </authorList>
    </citation>
    <scope>NUCLEOTIDE SEQUENCE</scope>
    <source>
        <strain evidence="3">CBS 339.90</strain>
    </source>
</reference>
<evidence type="ECO:0000313" key="3">
    <source>
        <dbReference type="EMBL" id="KAK0647661.1"/>
    </source>
</evidence>
<evidence type="ECO:0000313" key="4">
    <source>
        <dbReference type="Proteomes" id="UP001175001"/>
    </source>
</evidence>
<gene>
    <name evidence="3" type="ORF">DIS24_g7505</name>
</gene>
<organism evidence="3 4">
    <name type="scientific">Lasiodiplodia hormozganensis</name>
    <dbReference type="NCBI Taxonomy" id="869390"/>
    <lineage>
        <taxon>Eukaryota</taxon>
        <taxon>Fungi</taxon>
        <taxon>Dikarya</taxon>
        <taxon>Ascomycota</taxon>
        <taxon>Pezizomycotina</taxon>
        <taxon>Dothideomycetes</taxon>
        <taxon>Dothideomycetes incertae sedis</taxon>
        <taxon>Botryosphaeriales</taxon>
        <taxon>Botryosphaeriaceae</taxon>
        <taxon>Lasiodiplodia</taxon>
    </lineage>
</organism>
<evidence type="ECO:0000256" key="1">
    <source>
        <dbReference type="SAM" id="MobiDB-lite"/>
    </source>
</evidence>
<name>A0AA40CQL4_9PEZI</name>
<proteinExistence type="predicted"/>
<keyword evidence="2" id="KW-0472">Membrane</keyword>
<feature type="compositionally biased region" description="Low complexity" evidence="1">
    <location>
        <begin position="335"/>
        <end position="436"/>
    </location>
</feature>
<keyword evidence="4" id="KW-1185">Reference proteome</keyword>
<feature type="compositionally biased region" description="Basic and acidic residues" evidence="1">
    <location>
        <begin position="677"/>
        <end position="691"/>
    </location>
</feature>
<evidence type="ECO:0000256" key="2">
    <source>
        <dbReference type="SAM" id="Phobius"/>
    </source>
</evidence>
<feature type="region of interest" description="Disordered" evidence="1">
    <location>
        <begin position="247"/>
        <end position="436"/>
    </location>
</feature>